<evidence type="ECO:0000259" key="7">
    <source>
        <dbReference type="Pfam" id="PF02687"/>
    </source>
</evidence>
<dbReference type="GO" id="GO:0005886">
    <property type="term" value="C:plasma membrane"/>
    <property type="evidence" value="ECO:0007669"/>
    <property type="project" value="UniProtKB-SubCell"/>
</dbReference>
<evidence type="ECO:0000256" key="3">
    <source>
        <dbReference type="ARBA" id="ARBA00022692"/>
    </source>
</evidence>
<keyword evidence="2" id="KW-1003">Cell membrane</keyword>
<keyword evidence="3 6" id="KW-0812">Transmembrane</keyword>
<reference evidence="9 10" key="1">
    <citation type="journal article" date="2019" name="Nat. Med.">
        <title>A library of human gut bacterial isolates paired with longitudinal multiomics data enables mechanistic microbiome research.</title>
        <authorList>
            <person name="Poyet M."/>
            <person name="Groussin M."/>
            <person name="Gibbons S.M."/>
            <person name="Avila-Pacheco J."/>
            <person name="Jiang X."/>
            <person name="Kearney S.M."/>
            <person name="Perrotta A.R."/>
            <person name="Berdy B."/>
            <person name="Zhao S."/>
            <person name="Lieberman T.D."/>
            <person name="Swanson P.K."/>
            <person name="Smith M."/>
            <person name="Roesemann S."/>
            <person name="Alexander J.E."/>
            <person name="Rich S.A."/>
            <person name="Livny J."/>
            <person name="Vlamakis H."/>
            <person name="Clish C."/>
            <person name="Bullock K."/>
            <person name="Deik A."/>
            <person name="Scott J."/>
            <person name="Pierce K.A."/>
            <person name="Xavier R.J."/>
            <person name="Alm E.J."/>
        </authorList>
    </citation>
    <scope>NUCLEOTIDE SEQUENCE [LARGE SCALE GENOMIC DNA]</scope>
    <source>
        <strain evidence="9 10">BIOML-A14</strain>
    </source>
</reference>
<evidence type="ECO:0000256" key="2">
    <source>
        <dbReference type="ARBA" id="ARBA00022475"/>
    </source>
</evidence>
<dbReference type="RefSeq" id="WP_022199927.1">
    <property type="nucleotide sequence ID" value="NZ_CP081917.1"/>
</dbReference>
<evidence type="ECO:0000313" key="10">
    <source>
        <dbReference type="Proteomes" id="UP000435985"/>
    </source>
</evidence>
<keyword evidence="4 6" id="KW-1133">Transmembrane helix</keyword>
<feature type="transmembrane region" description="Helical" evidence="6">
    <location>
        <begin position="385"/>
        <end position="405"/>
    </location>
</feature>
<evidence type="ECO:0000259" key="8">
    <source>
        <dbReference type="Pfam" id="PF12704"/>
    </source>
</evidence>
<dbReference type="InterPro" id="IPR003838">
    <property type="entry name" value="ABC3_permease_C"/>
</dbReference>
<proteinExistence type="predicted"/>
<sequence length="426" mass="48508">MNTTYIRQFFQECKTKPYLCFVSIFGTAFAITLIMMYVMAHRSFMINIEPEVNRERTLYVKWVGMINKETGHHVGDGYLSLKTIRECFQSLKTAENICIISPIKLELSSIKNGLQKKSFILFTDDVFWKIMDFKFIDGIPYTKAEFDAGIRKTVIGESLCLSLFGTVENIVGSTIEFNHIPYTICGIVKDVTTRATYSFANAWVPFTSVPPAPPTDPENITGNYKCMIVAHSSNDFEKIRKEVQQQINRHNSSLTENEITLYRQPDTKYVEEMRFGSGYPHMREKYIELAVTLMVILLVPALNLSGLTSSRLKDRMGELGIRKAFGGTRWNIIKQILLENMILSLIGGLIGLIISYFGMYIVREWVFTSTTYFSLNIDPDIPTKVLINPGTFIIAFLFCTLLNLLSTAIPAWRITSQPIVESLKNT</sequence>
<dbReference type="Pfam" id="PF02687">
    <property type="entry name" value="FtsX"/>
    <property type="match status" value="1"/>
</dbReference>
<feature type="domain" description="MacB-like periplasmic core" evidence="8">
    <location>
        <begin position="21"/>
        <end position="245"/>
    </location>
</feature>
<name>A0A414EBU2_BACOV</name>
<evidence type="ECO:0000256" key="5">
    <source>
        <dbReference type="ARBA" id="ARBA00023136"/>
    </source>
</evidence>
<evidence type="ECO:0000313" key="9">
    <source>
        <dbReference type="EMBL" id="KAA4663032.1"/>
    </source>
</evidence>
<organism evidence="9 10">
    <name type="scientific">Bacteroides ovatus</name>
    <dbReference type="NCBI Taxonomy" id="28116"/>
    <lineage>
        <taxon>Bacteria</taxon>
        <taxon>Pseudomonadati</taxon>
        <taxon>Bacteroidota</taxon>
        <taxon>Bacteroidia</taxon>
        <taxon>Bacteroidales</taxon>
        <taxon>Bacteroidaceae</taxon>
        <taxon>Bacteroides</taxon>
    </lineage>
</organism>
<feature type="transmembrane region" description="Helical" evidence="6">
    <location>
        <begin position="18"/>
        <end position="40"/>
    </location>
</feature>
<dbReference type="InterPro" id="IPR025857">
    <property type="entry name" value="MacB_PCD"/>
</dbReference>
<dbReference type="Pfam" id="PF12704">
    <property type="entry name" value="MacB_PCD"/>
    <property type="match status" value="1"/>
</dbReference>
<comment type="subcellular location">
    <subcellularLocation>
        <location evidence="1">Cell membrane</location>
        <topology evidence="1">Multi-pass membrane protein</topology>
    </subcellularLocation>
</comment>
<feature type="domain" description="ABC3 transporter permease C-terminal" evidence="7">
    <location>
        <begin position="293"/>
        <end position="418"/>
    </location>
</feature>
<dbReference type="InterPro" id="IPR050250">
    <property type="entry name" value="Macrolide_Exporter_MacB"/>
</dbReference>
<protein>
    <submittedName>
        <fullName evidence="9">FtsX-like permease family protein</fullName>
    </submittedName>
</protein>
<gene>
    <name evidence="9" type="ORF">F3B98_16645</name>
</gene>
<evidence type="ECO:0000256" key="1">
    <source>
        <dbReference type="ARBA" id="ARBA00004651"/>
    </source>
</evidence>
<evidence type="ECO:0000256" key="6">
    <source>
        <dbReference type="SAM" id="Phobius"/>
    </source>
</evidence>
<keyword evidence="5 6" id="KW-0472">Membrane</keyword>
<dbReference type="EMBL" id="VWFO01000022">
    <property type="protein sequence ID" value="KAA4663032.1"/>
    <property type="molecule type" value="Genomic_DNA"/>
</dbReference>
<feature type="transmembrane region" description="Helical" evidence="6">
    <location>
        <begin position="286"/>
        <end position="307"/>
    </location>
</feature>
<feature type="transmembrane region" description="Helical" evidence="6">
    <location>
        <begin position="342"/>
        <end position="362"/>
    </location>
</feature>
<dbReference type="AlphaFoldDB" id="A0A414EBU2"/>
<comment type="caution">
    <text evidence="9">The sequence shown here is derived from an EMBL/GenBank/DDBJ whole genome shotgun (WGS) entry which is preliminary data.</text>
</comment>
<dbReference type="Proteomes" id="UP000435985">
    <property type="component" value="Unassembled WGS sequence"/>
</dbReference>
<dbReference type="PANTHER" id="PTHR30572">
    <property type="entry name" value="MEMBRANE COMPONENT OF TRANSPORTER-RELATED"/>
    <property type="match status" value="1"/>
</dbReference>
<dbReference type="GO" id="GO:0022857">
    <property type="term" value="F:transmembrane transporter activity"/>
    <property type="evidence" value="ECO:0007669"/>
    <property type="project" value="TreeGrafter"/>
</dbReference>
<accession>A0A414EBU2</accession>
<dbReference type="PANTHER" id="PTHR30572:SF18">
    <property type="entry name" value="ABC-TYPE MACROLIDE FAMILY EXPORT SYSTEM PERMEASE COMPONENT 2"/>
    <property type="match status" value="1"/>
</dbReference>
<evidence type="ECO:0000256" key="4">
    <source>
        <dbReference type="ARBA" id="ARBA00022989"/>
    </source>
</evidence>